<evidence type="ECO:0000256" key="4">
    <source>
        <dbReference type="ARBA" id="ARBA00023136"/>
    </source>
</evidence>
<evidence type="ECO:0000256" key="1">
    <source>
        <dbReference type="ARBA" id="ARBA00004141"/>
    </source>
</evidence>
<keyword evidence="4" id="KW-0472">Membrane</keyword>
<evidence type="ECO:0000313" key="7">
    <source>
        <dbReference type="Proteomes" id="UP000829401"/>
    </source>
</evidence>
<dbReference type="InterPro" id="IPR013130">
    <property type="entry name" value="Fe3_Rdtase_TM_dom"/>
</dbReference>
<dbReference type="Proteomes" id="UP000829401">
    <property type="component" value="Chromosome"/>
</dbReference>
<evidence type="ECO:0000256" key="3">
    <source>
        <dbReference type="ARBA" id="ARBA00022989"/>
    </source>
</evidence>
<keyword evidence="2 6" id="KW-0812">Transmembrane</keyword>
<dbReference type="eggNOG" id="COG4097">
    <property type="taxonomic scope" value="Bacteria"/>
</dbReference>
<name>T0C929_ALIAG</name>
<gene>
    <name evidence="6" type="ORF">K1I37_20350</name>
</gene>
<reference evidence="7" key="1">
    <citation type="journal article" date="2022" name="G3 (Bethesda)">
        <title>Unveiling the complete genome sequence of Alicyclobacillus acidoterrestris DSM 3922T, a taint-producing strain.</title>
        <authorList>
            <person name="Leonardo I.C."/>
            <person name="Barreto Crespo M.T."/>
            <person name="Gaspar F.B."/>
        </authorList>
    </citation>
    <scope>NUCLEOTIDE SEQUENCE [LARGE SCALE GENOMIC DNA]</scope>
    <source>
        <strain evidence="7">DSM 3922</strain>
    </source>
</reference>
<dbReference type="STRING" id="1356854.N007_02585"/>
<dbReference type="KEGG" id="aaco:K1I37_20350"/>
<evidence type="ECO:0000259" key="5">
    <source>
        <dbReference type="Pfam" id="PF01794"/>
    </source>
</evidence>
<dbReference type="AlphaFoldDB" id="T0C929"/>
<dbReference type="GO" id="GO:0016020">
    <property type="term" value="C:membrane"/>
    <property type="evidence" value="ECO:0007669"/>
    <property type="project" value="UniProtKB-SubCell"/>
</dbReference>
<protein>
    <submittedName>
        <fullName evidence="6">Ferric reductase-like transmembrane domain-containing protein</fullName>
    </submittedName>
</protein>
<accession>T0C929</accession>
<sequence>MQLMTRQQRFPFVYTCLLVGVVIAASSLLTHVMYSAPAQSNKMYWYMARSSGFTAYSLLSLAVLLGASSTSGIWDKLKIRKLATQVHQYSAILVFPFLFFHLWGLYSDKSILFTWISILIPFIDSYRTVPTGIGILVLYGWLLLIVTSYFREKIGVKIWRAIHIGAFPMFILVTIHSILTGSDTGKLWSSLIYCVPSILLVIIVVKRLTGRRPQHLRPL</sequence>
<dbReference type="Pfam" id="PF01794">
    <property type="entry name" value="Ferric_reduct"/>
    <property type="match status" value="1"/>
</dbReference>
<dbReference type="EMBL" id="CP080467">
    <property type="protein sequence ID" value="UNO48907.1"/>
    <property type="molecule type" value="Genomic_DNA"/>
</dbReference>
<comment type="subcellular location">
    <subcellularLocation>
        <location evidence="1">Membrane</location>
        <topology evidence="1">Multi-pass membrane protein</topology>
    </subcellularLocation>
</comment>
<evidence type="ECO:0000256" key="2">
    <source>
        <dbReference type="ARBA" id="ARBA00022692"/>
    </source>
</evidence>
<organism evidence="6 7">
    <name type="scientific">Alicyclobacillus acidoterrestris (strain ATCC 49025 / DSM 3922 / CIP 106132 / NCIMB 13137 / GD3B)</name>
    <dbReference type="NCBI Taxonomy" id="1356854"/>
    <lineage>
        <taxon>Bacteria</taxon>
        <taxon>Bacillati</taxon>
        <taxon>Bacillota</taxon>
        <taxon>Bacilli</taxon>
        <taxon>Bacillales</taxon>
        <taxon>Alicyclobacillaceae</taxon>
        <taxon>Alicyclobacillus</taxon>
    </lineage>
</organism>
<accession>A0A9E7CZP8</accession>
<keyword evidence="7" id="KW-1185">Reference proteome</keyword>
<evidence type="ECO:0000313" key="6">
    <source>
        <dbReference type="EMBL" id="UNO48907.1"/>
    </source>
</evidence>
<dbReference type="RefSeq" id="WP_021295161.1">
    <property type="nucleotide sequence ID" value="NZ_AURB01000046.1"/>
</dbReference>
<keyword evidence="3" id="KW-1133">Transmembrane helix</keyword>
<feature type="domain" description="Ferric oxidoreductase" evidence="5">
    <location>
        <begin position="51"/>
        <end position="173"/>
    </location>
</feature>
<proteinExistence type="predicted"/>